<feature type="non-terminal residue" evidence="10">
    <location>
        <position position="1"/>
    </location>
</feature>
<keyword evidence="4" id="KW-0256">Endoplasmic reticulum</keyword>
<keyword evidence="5" id="KW-0249">Electron transport</keyword>
<evidence type="ECO:0000256" key="6">
    <source>
        <dbReference type="ARBA" id="ARBA00022989"/>
    </source>
</evidence>
<dbReference type="GO" id="GO:0005789">
    <property type="term" value="C:endoplasmic reticulum membrane"/>
    <property type="evidence" value="ECO:0007669"/>
    <property type="project" value="UniProtKB-SubCell"/>
</dbReference>
<keyword evidence="2" id="KW-0813">Transport</keyword>
<evidence type="ECO:0000256" key="3">
    <source>
        <dbReference type="ARBA" id="ARBA00022729"/>
    </source>
</evidence>
<comment type="subcellular location">
    <subcellularLocation>
        <location evidence="1">Endoplasmic reticulum membrane</location>
        <topology evidence="1">Single-pass membrane protein</topology>
    </subcellularLocation>
</comment>
<dbReference type="PROSITE" id="PS50007">
    <property type="entry name" value="PIPLC_X_DOMAIN"/>
    <property type="match status" value="1"/>
</dbReference>
<dbReference type="EMBL" id="GECZ01004945">
    <property type="protein sequence ID" value="JAS64824.1"/>
    <property type="molecule type" value="Transcribed_RNA"/>
</dbReference>
<dbReference type="PANTHER" id="PTHR46107">
    <property type="entry name" value="DUMPY: SHORTER THAN WILD-TYPE"/>
    <property type="match status" value="1"/>
</dbReference>
<gene>
    <name evidence="10" type="ORF">g.48055</name>
</gene>
<reference evidence="10" key="1">
    <citation type="submission" date="2015-11" db="EMBL/GenBank/DDBJ databases">
        <title>De novo transcriptome assembly of four potential Pierce s Disease insect vectors from Arizona vineyards.</title>
        <authorList>
            <person name="Tassone E.E."/>
        </authorList>
    </citation>
    <scope>NUCLEOTIDE SEQUENCE</scope>
</reference>
<evidence type="ECO:0000256" key="2">
    <source>
        <dbReference type="ARBA" id="ARBA00022448"/>
    </source>
</evidence>
<feature type="transmembrane region" description="Helical" evidence="9">
    <location>
        <begin position="20"/>
        <end position="41"/>
    </location>
</feature>
<evidence type="ECO:0000256" key="4">
    <source>
        <dbReference type="ARBA" id="ARBA00022824"/>
    </source>
</evidence>
<dbReference type="PANTHER" id="PTHR46107:SF3">
    <property type="entry name" value="THIOREDOXIN DOMAIN-CONTAINING PROTEIN"/>
    <property type="match status" value="1"/>
</dbReference>
<dbReference type="InterPro" id="IPR052454">
    <property type="entry name" value="TMX_domain-containing"/>
</dbReference>
<keyword evidence="7" id="KW-1015">Disulfide bond</keyword>
<sequence length="118" mass="13279">FDFLVKLISDKQWESVEPVGFWYSPVSYHMSLVAAIFKFCHILRDVNDYLMDTLNLPWWMPYVLIGLVTTIMGLSLAVAVICITDYFIGEGSAGYKLDVEKNGDAPGPLLPDELISDD</sequence>
<keyword evidence="9" id="KW-0472">Membrane</keyword>
<dbReference type="GO" id="GO:0015036">
    <property type="term" value="F:disulfide oxidoreductase activity"/>
    <property type="evidence" value="ECO:0007669"/>
    <property type="project" value="TreeGrafter"/>
</dbReference>
<evidence type="ECO:0000256" key="7">
    <source>
        <dbReference type="ARBA" id="ARBA00023157"/>
    </source>
</evidence>
<keyword evidence="9" id="KW-0812">Transmembrane</keyword>
<keyword evidence="3" id="KW-0732">Signal</keyword>
<evidence type="ECO:0000256" key="1">
    <source>
        <dbReference type="ARBA" id="ARBA00004389"/>
    </source>
</evidence>
<evidence type="ECO:0000256" key="9">
    <source>
        <dbReference type="SAM" id="Phobius"/>
    </source>
</evidence>
<keyword evidence="8" id="KW-0676">Redox-active center</keyword>
<organism evidence="10">
    <name type="scientific">Cuerna arida</name>
    <dbReference type="NCBI Taxonomy" id="1464854"/>
    <lineage>
        <taxon>Eukaryota</taxon>
        <taxon>Metazoa</taxon>
        <taxon>Ecdysozoa</taxon>
        <taxon>Arthropoda</taxon>
        <taxon>Hexapoda</taxon>
        <taxon>Insecta</taxon>
        <taxon>Pterygota</taxon>
        <taxon>Neoptera</taxon>
        <taxon>Paraneoptera</taxon>
        <taxon>Hemiptera</taxon>
        <taxon>Auchenorrhyncha</taxon>
        <taxon>Membracoidea</taxon>
        <taxon>Cicadellidae</taxon>
        <taxon>Cicadellinae</taxon>
        <taxon>Proconiini</taxon>
        <taxon>Cuerna</taxon>
    </lineage>
</organism>
<feature type="non-terminal residue" evidence="10">
    <location>
        <position position="118"/>
    </location>
</feature>
<dbReference type="AlphaFoldDB" id="A0A1B6GQW7"/>
<accession>A0A1B6GQW7</accession>
<evidence type="ECO:0000256" key="5">
    <source>
        <dbReference type="ARBA" id="ARBA00022982"/>
    </source>
</evidence>
<feature type="transmembrane region" description="Helical" evidence="9">
    <location>
        <begin position="62"/>
        <end position="88"/>
    </location>
</feature>
<name>A0A1B6GQW7_9HEMI</name>
<protein>
    <submittedName>
        <fullName evidence="10">Uncharacterized protein</fullName>
    </submittedName>
</protein>
<keyword evidence="6 9" id="KW-1133">Transmembrane helix</keyword>
<evidence type="ECO:0000313" key="10">
    <source>
        <dbReference type="EMBL" id="JAS64824.1"/>
    </source>
</evidence>
<proteinExistence type="predicted"/>
<evidence type="ECO:0000256" key="8">
    <source>
        <dbReference type="ARBA" id="ARBA00023284"/>
    </source>
</evidence>